<keyword evidence="3 11" id="KW-0032">Aminotransferase</keyword>
<dbReference type="PANTHER" id="PTHR11751:SF29">
    <property type="entry name" value="ALANINE TRANSAMINASE"/>
    <property type="match status" value="1"/>
</dbReference>
<protein>
    <recommendedName>
        <fullName evidence="8">alanine transaminase</fullName>
        <ecNumber evidence="8">2.6.1.2</ecNumber>
    </recommendedName>
</protein>
<evidence type="ECO:0000256" key="3">
    <source>
        <dbReference type="ARBA" id="ARBA00022576"/>
    </source>
</evidence>
<dbReference type="EC" id="2.6.1.2" evidence="8"/>
<dbReference type="AlphaFoldDB" id="A0A0X3NWG1"/>
<dbReference type="GO" id="GO:0030170">
    <property type="term" value="F:pyridoxal phosphate binding"/>
    <property type="evidence" value="ECO:0007669"/>
    <property type="project" value="InterPro"/>
</dbReference>
<feature type="domain" description="Aminotransferase class I/classII large" evidence="10">
    <location>
        <begin position="2"/>
        <end position="294"/>
    </location>
</feature>
<evidence type="ECO:0000256" key="9">
    <source>
        <dbReference type="ARBA" id="ARBA00047412"/>
    </source>
</evidence>
<evidence type="ECO:0000256" key="7">
    <source>
        <dbReference type="ARBA" id="ARBA00025785"/>
    </source>
</evidence>
<dbReference type="FunFam" id="3.90.1150.10:FF:000010">
    <property type="entry name" value="Alanine aminotransferase 2"/>
    <property type="match status" value="1"/>
</dbReference>
<comment type="subunit">
    <text evidence="2">Homodimer.</text>
</comment>
<dbReference type="InterPro" id="IPR015421">
    <property type="entry name" value="PyrdxlP-dep_Trfase_major"/>
</dbReference>
<dbReference type="InterPro" id="IPR004839">
    <property type="entry name" value="Aminotransferase_I/II_large"/>
</dbReference>
<dbReference type="PANTHER" id="PTHR11751">
    <property type="entry name" value="ALANINE AMINOTRANSFERASE"/>
    <property type="match status" value="1"/>
</dbReference>
<evidence type="ECO:0000256" key="6">
    <source>
        <dbReference type="ARBA" id="ARBA00025708"/>
    </source>
</evidence>
<evidence type="ECO:0000256" key="2">
    <source>
        <dbReference type="ARBA" id="ARBA00011738"/>
    </source>
</evidence>
<dbReference type="FunFam" id="3.40.640.10:FF:000226">
    <property type="entry name" value="Alanine aminotransferase 2"/>
    <property type="match status" value="1"/>
</dbReference>
<comment type="similarity">
    <text evidence="7">Belongs to the class-I pyridoxal-phosphate-dependent aminotransferase family. Alanine aminotransferase subfamily.</text>
</comment>
<dbReference type="SUPFAM" id="SSF53383">
    <property type="entry name" value="PLP-dependent transferases"/>
    <property type="match status" value="1"/>
</dbReference>
<evidence type="ECO:0000313" key="11">
    <source>
        <dbReference type="EMBL" id="JAP44151.1"/>
    </source>
</evidence>
<keyword evidence="5" id="KW-0663">Pyridoxal phosphate</keyword>
<dbReference type="EMBL" id="GEEE01019074">
    <property type="protein sequence ID" value="JAP44151.1"/>
    <property type="molecule type" value="Transcribed_RNA"/>
</dbReference>
<proteinExistence type="inferred from homology"/>
<evidence type="ECO:0000259" key="10">
    <source>
        <dbReference type="Pfam" id="PF00155"/>
    </source>
</evidence>
<dbReference type="GO" id="GO:0042853">
    <property type="term" value="P:L-alanine catabolic process"/>
    <property type="evidence" value="ECO:0007669"/>
    <property type="project" value="UniProtKB-UniPathway"/>
</dbReference>
<sequence>MVPIPQYPLYSATNSEYNAYQIDYYLDEENNWNLDLAELERAITASMPHCKPRALVVINPGNPTGQVLARDSMEAVVRFVKDHNLVLLADEVYQHNIYDKANHPWTSFKRVLHDMGPEYSNVVEMASFMSASKGYMGECGFRGGYCELTNFHPDVKAQLYKYLSARLCPAVLGQAMIGTICNPPKPGDPSYELFLSERDTVLRDLAEKAKLTSETLNSLDGVSCNAVQGAMYAFPSLQLPKKAIQKAKEEGVEPDFFYCLSLLEEKGICFVPGSGFGQKPGSYHFRTTILPSVPEMRSVMADLADFHKSFLQRFS</sequence>
<dbReference type="CDD" id="cd00609">
    <property type="entry name" value="AAT_like"/>
    <property type="match status" value="1"/>
</dbReference>
<comment type="catalytic activity">
    <reaction evidence="9">
        <text>L-alanine + 2-oxoglutarate = pyruvate + L-glutamate</text>
        <dbReference type="Rhea" id="RHEA:19453"/>
        <dbReference type="ChEBI" id="CHEBI:15361"/>
        <dbReference type="ChEBI" id="CHEBI:16810"/>
        <dbReference type="ChEBI" id="CHEBI:29985"/>
        <dbReference type="ChEBI" id="CHEBI:57972"/>
        <dbReference type="EC" id="2.6.1.2"/>
    </reaction>
</comment>
<comment type="pathway">
    <text evidence="6">Amino-acid degradation; L-alanine degradation via transaminase pathway; pyruvate from L-alanine: step 1/1.</text>
</comment>
<dbReference type="InterPro" id="IPR045088">
    <property type="entry name" value="ALAT1/2-like"/>
</dbReference>
<dbReference type="InterPro" id="IPR015422">
    <property type="entry name" value="PyrdxlP-dep_Trfase_small"/>
</dbReference>
<evidence type="ECO:0000256" key="5">
    <source>
        <dbReference type="ARBA" id="ARBA00022898"/>
    </source>
</evidence>
<keyword evidence="4 11" id="KW-0808">Transferase</keyword>
<dbReference type="Pfam" id="PF00155">
    <property type="entry name" value="Aminotran_1_2"/>
    <property type="match status" value="1"/>
</dbReference>
<evidence type="ECO:0000256" key="8">
    <source>
        <dbReference type="ARBA" id="ARBA00026106"/>
    </source>
</evidence>
<accession>A0A0X3NWG1</accession>
<evidence type="ECO:0000256" key="4">
    <source>
        <dbReference type="ARBA" id="ARBA00022679"/>
    </source>
</evidence>
<dbReference type="Gene3D" id="3.40.640.10">
    <property type="entry name" value="Type I PLP-dependent aspartate aminotransferase-like (Major domain)"/>
    <property type="match status" value="1"/>
</dbReference>
<dbReference type="Gene3D" id="3.90.1150.10">
    <property type="entry name" value="Aspartate Aminotransferase, domain 1"/>
    <property type="match status" value="1"/>
</dbReference>
<dbReference type="InterPro" id="IPR015424">
    <property type="entry name" value="PyrdxlP-dep_Trfase"/>
</dbReference>
<gene>
    <name evidence="11" type="primary">ALAT2</name>
    <name evidence="11" type="ORF">TR151209</name>
</gene>
<comment type="cofactor">
    <cofactor evidence="1">
        <name>pyridoxal 5'-phosphate</name>
        <dbReference type="ChEBI" id="CHEBI:597326"/>
    </cofactor>
</comment>
<organism evidence="11">
    <name type="scientific">Schistocephalus solidus</name>
    <name type="common">Tapeworm</name>
    <dbReference type="NCBI Taxonomy" id="70667"/>
    <lineage>
        <taxon>Eukaryota</taxon>
        <taxon>Metazoa</taxon>
        <taxon>Spiralia</taxon>
        <taxon>Lophotrochozoa</taxon>
        <taxon>Platyhelminthes</taxon>
        <taxon>Cestoda</taxon>
        <taxon>Eucestoda</taxon>
        <taxon>Diphyllobothriidea</taxon>
        <taxon>Diphyllobothriidae</taxon>
        <taxon>Schistocephalus</taxon>
    </lineage>
</organism>
<evidence type="ECO:0000256" key="1">
    <source>
        <dbReference type="ARBA" id="ARBA00001933"/>
    </source>
</evidence>
<dbReference type="GO" id="GO:0004021">
    <property type="term" value="F:L-alanine:2-oxoglutarate aminotransferase activity"/>
    <property type="evidence" value="ECO:0007669"/>
    <property type="project" value="UniProtKB-EC"/>
</dbReference>
<name>A0A0X3NWG1_SCHSO</name>
<reference evidence="11" key="1">
    <citation type="submission" date="2016-01" db="EMBL/GenBank/DDBJ databases">
        <title>Reference transcriptome for the parasite Schistocephalus solidus: insights into the molecular evolution of parasitism.</title>
        <authorList>
            <person name="Hebert F.O."/>
            <person name="Grambauer S."/>
            <person name="Barber I."/>
            <person name="Landry C.R."/>
            <person name="Aubin-Horth N."/>
        </authorList>
    </citation>
    <scope>NUCLEOTIDE SEQUENCE</scope>
</reference>
<dbReference type="UniPathway" id="UPA00528">
    <property type="reaction ID" value="UER00586"/>
</dbReference>